<accession>X1QBP9</accession>
<proteinExistence type="predicted"/>
<gene>
    <name evidence="1" type="ORF">S12H4_10779</name>
</gene>
<organism evidence="1">
    <name type="scientific">marine sediment metagenome</name>
    <dbReference type="NCBI Taxonomy" id="412755"/>
    <lineage>
        <taxon>unclassified sequences</taxon>
        <taxon>metagenomes</taxon>
        <taxon>ecological metagenomes</taxon>
    </lineage>
</organism>
<reference evidence="1" key="1">
    <citation type="journal article" date="2014" name="Front. Microbiol.">
        <title>High frequency of phylogenetically diverse reductive dehalogenase-homologous genes in deep subseafloor sedimentary metagenomes.</title>
        <authorList>
            <person name="Kawai M."/>
            <person name="Futagami T."/>
            <person name="Toyoda A."/>
            <person name="Takaki Y."/>
            <person name="Nishi S."/>
            <person name="Hori S."/>
            <person name="Arai W."/>
            <person name="Tsubouchi T."/>
            <person name="Morono Y."/>
            <person name="Uchiyama I."/>
            <person name="Ito T."/>
            <person name="Fujiyama A."/>
            <person name="Inagaki F."/>
            <person name="Takami H."/>
        </authorList>
    </citation>
    <scope>NUCLEOTIDE SEQUENCE</scope>
    <source>
        <strain evidence="1">Expedition CK06-06</strain>
    </source>
</reference>
<dbReference type="AlphaFoldDB" id="X1QBP9"/>
<feature type="non-terminal residue" evidence="1">
    <location>
        <position position="93"/>
    </location>
</feature>
<protein>
    <recommendedName>
        <fullName evidence="2">Squalene cyclase C-terminal domain-containing protein</fullName>
    </recommendedName>
</protein>
<name>X1QBP9_9ZZZZ</name>
<comment type="caution">
    <text evidence="1">The sequence shown here is derived from an EMBL/GenBank/DDBJ whole genome shotgun (WGS) entry which is preliminary data.</text>
</comment>
<sequence>MDNWKSKLNANPITWLLEDNNPSVRYFTLIDILEKAENDPEVRKTKEEIMKTGVVLKILAKQKEGGYWEDSQNFYTAKYKGTVWQIIILAELG</sequence>
<evidence type="ECO:0000313" key="1">
    <source>
        <dbReference type="EMBL" id="GAI65648.1"/>
    </source>
</evidence>
<evidence type="ECO:0008006" key="2">
    <source>
        <dbReference type="Google" id="ProtNLM"/>
    </source>
</evidence>
<dbReference type="EMBL" id="BARW01004687">
    <property type="protein sequence ID" value="GAI65648.1"/>
    <property type="molecule type" value="Genomic_DNA"/>
</dbReference>